<dbReference type="SUPFAM" id="SSF52540">
    <property type="entry name" value="P-loop containing nucleoside triphosphate hydrolases"/>
    <property type="match status" value="1"/>
</dbReference>
<comment type="caution">
    <text evidence="7">The sequence shown here is derived from an EMBL/GenBank/DDBJ whole genome shotgun (WGS) entry which is preliminary data.</text>
</comment>
<dbReference type="RefSeq" id="WP_202015685.1">
    <property type="nucleotide sequence ID" value="NZ_JAERRB010000015.1"/>
</dbReference>
<dbReference type="Gene3D" id="3.40.50.300">
    <property type="entry name" value="P-loop containing nucleotide triphosphate hydrolases"/>
    <property type="match status" value="1"/>
</dbReference>
<evidence type="ECO:0000256" key="2">
    <source>
        <dbReference type="ARBA" id="ARBA00022448"/>
    </source>
</evidence>
<keyword evidence="4" id="KW-0547">Nucleotide-binding</keyword>
<dbReference type="PANTHER" id="PTHR42711">
    <property type="entry name" value="ABC TRANSPORTER ATP-BINDING PROTEIN"/>
    <property type="match status" value="1"/>
</dbReference>
<accession>A0ABS1L0U0</accession>
<dbReference type="InterPro" id="IPR050763">
    <property type="entry name" value="ABC_transporter_ATP-binding"/>
</dbReference>
<protein>
    <submittedName>
        <fullName evidence="7">ABC transporter ATP-binding protein</fullName>
    </submittedName>
</protein>
<name>A0ABS1L0U0_9BACT</name>
<dbReference type="PROSITE" id="PS50893">
    <property type="entry name" value="ABC_TRANSPORTER_2"/>
    <property type="match status" value="1"/>
</dbReference>
<feature type="domain" description="ABC transporter" evidence="6">
    <location>
        <begin position="4"/>
        <end position="233"/>
    </location>
</feature>
<gene>
    <name evidence="7" type="ORF">JI741_29080</name>
</gene>
<dbReference type="CDD" id="cd03230">
    <property type="entry name" value="ABC_DR_subfamily_A"/>
    <property type="match status" value="1"/>
</dbReference>
<keyword evidence="8" id="KW-1185">Reference proteome</keyword>
<dbReference type="Pfam" id="PF00005">
    <property type="entry name" value="ABC_tran"/>
    <property type="match status" value="1"/>
</dbReference>
<dbReference type="PANTHER" id="PTHR42711:SF5">
    <property type="entry name" value="ABC TRANSPORTER ATP-BINDING PROTEIN NATA"/>
    <property type="match status" value="1"/>
</dbReference>
<evidence type="ECO:0000313" key="7">
    <source>
        <dbReference type="EMBL" id="MBL0745320.1"/>
    </source>
</evidence>
<evidence type="ECO:0000256" key="5">
    <source>
        <dbReference type="ARBA" id="ARBA00022840"/>
    </source>
</evidence>
<dbReference type="Proteomes" id="UP000613030">
    <property type="component" value="Unassembled WGS sequence"/>
</dbReference>
<proteinExistence type="inferred from homology"/>
<dbReference type="InterPro" id="IPR003439">
    <property type="entry name" value="ABC_transporter-like_ATP-bd"/>
</dbReference>
<dbReference type="InterPro" id="IPR003593">
    <property type="entry name" value="AAA+_ATPase"/>
</dbReference>
<dbReference type="InterPro" id="IPR017871">
    <property type="entry name" value="ABC_transporter-like_CS"/>
</dbReference>
<sequence length="303" mass="33811">MEAVALRNLSKVYGKEATRAVNDVSFTVNKGELFGLIGPDGAGKTSIFRMLTTVLLPDGGSATVDGLDIVKDYKQIRSRVGYMPGKFSLYPDLTIEENLNFFATVFNTTVEENYALIKDIYVQIEPFKTRRAGKLSGGMKQKLALCCALIHKPSVLFLDEPTTGVDPVSRKEFWDMLKRLKEQAITIVVSTPYMDEATLCDRIALIQNGNILSIDTPANVVASYPEKLFALKAGNMYALLQAMEHYEHTLNSYAFGEYMHASFRTDVSEVDVKNYLQQQGLQGVEMKTTVPTIEDCFIKLLKD</sequence>
<reference evidence="7 8" key="1">
    <citation type="submission" date="2021-01" db="EMBL/GenBank/DDBJ databases">
        <title>Chryseolinea sp. Jin1 Genome sequencing and assembly.</title>
        <authorList>
            <person name="Kim I."/>
        </authorList>
    </citation>
    <scope>NUCLEOTIDE SEQUENCE [LARGE SCALE GENOMIC DNA]</scope>
    <source>
        <strain evidence="7 8">Jin1</strain>
    </source>
</reference>
<evidence type="ECO:0000256" key="3">
    <source>
        <dbReference type="ARBA" id="ARBA00022458"/>
    </source>
</evidence>
<evidence type="ECO:0000313" key="8">
    <source>
        <dbReference type="Proteomes" id="UP000613030"/>
    </source>
</evidence>
<dbReference type="GO" id="GO:0005524">
    <property type="term" value="F:ATP binding"/>
    <property type="evidence" value="ECO:0007669"/>
    <property type="project" value="UniProtKB-KW"/>
</dbReference>
<keyword evidence="2" id="KW-0813">Transport</keyword>
<keyword evidence="3" id="KW-0536">Nodulation</keyword>
<dbReference type="PROSITE" id="PS00211">
    <property type="entry name" value="ABC_TRANSPORTER_1"/>
    <property type="match status" value="1"/>
</dbReference>
<comment type="similarity">
    <text evidence="1">Belongs to the ABC transporter superfamily.</text>
</comment>
<dbReference type="InterPro" id="IPR027417">
    <property type="entry name" value="P-loop_NTPase"/>
</dbReference>
<dbReference type="SMART" id="SM00382">
    <property type="entry name" value="AAA"/>
    <property type="match status" value="1"/>
</dbReference>
<dbReference type="EMBL" id="JAERRB010000015">
    <property type="protein sequence ID" value="MBL0745320.1"/>
    <property type="molecule type" value="Genomic_DNA"/>
</dbReference>
<keyword evidence="5 7" id="KW-0067">ATP-binding</keyword>
<evidence type="ECO:0000256" key="1">
    <source>
        <dbReference type="ARBA" id="ARBA00005417"/>
    </source>
</evidence>
<evidence type="ECO:0000259" key="6">
    <source>
        <dbReference type="PROSITE" id="PS50893"/>
    </source>
</evidence>
<organism evidence="7 8">
    <name type="scientific">Chryseolinea lacunae</name>
    <dbReference type="NCBI Taxonomy" id="2801331"/>
    <lineage>
        <taxon>Bacteria</taxon>
        <taxon>Pseudomonadati</taxon>
        <taxon>Bacteroidota</taxon>
        <taxon>Cytophagia</taxon>
        <taxon>Cytophagales</taxon>
        <taxon>Fulvivirgaceae</taxon>
        <taxon>Chryseolinea</taxon>
    </lineage>
</organism>
<evidence type="ECO:0000256" key="4">
    <source>
        <dbReference type="ARBA" id="ARBA00022741"/>
    </source>
</evidence>